<dbReference type="EMBL" id="JBHEZX010000006">
    <property type="protein sequence ID" value="MFC1410731.1"/>
    <property type="molecule type" value="Genomic_DNA"/>
</dbReference>
<protein>
    <submittedName>
        <fullName evidence="1">Carbohydrate ABC transporter permease</fullName>
    </submittedName>
</protein>
<gene>
    <name evidence="1" type="ORF">ACEZDG_15805</name>
</gene>
<dbReference type="Proteomes" id="UP001592582">
    <property type="component" value="Unassembled WGS sequence"/>
</dbReference>
<dbReference type="InterPro" id="IPR051393">
    <property type="entry name" value="ABC_transporter_permease"/>
</dbReference>
<dbReference type="PROSITE" id="PS50928">
    <property type="entry name" value="ABC_TM1"/>
    <property type="match status" value="1"/>
</dbReference>
<dbReference type="PANTHER" id="PTHR30193">
    <property type="entry name" value="ABC TRANSPORTER PERMEASE PROTEIN"/>
    <property type="match status" value="1"/>
</dbReference>
<dbReference type="Pfam" id="PF00528">
    <property type="entry name" value="BPD_transp_1"/>
    <property type="match status" value="1"/>
</dbReference>
<organism evidence="1 2">
    <name type="scientific">Streptacidiphilus alkalitolerans</name>
    <dbReference type="NCBI Taxonomy" id="3342712"/>
    <lineage>
        <taxon>Bacteria</taxon>
        <taxon>Bacillati</taxon>
        <taxon>Actinomycetota</taxon>
        <taxon>Actinomycetes</taxon>
        <taxon>Kitasatosporales</taxon>
        <taxon>Streptomycetaceae</taxon>
        <taxon>Streptacidiphilus</taxon>
    </lineage>
</organism>
<dbReference type="InterPro" id="IPR035906">
    <property type="entry name" value="MetI-like_sf"/>
</dbReference>
<keyword evidence="2" id="KW-1185">Reference proteome</keyword>
<sequence>MTAVAGGRVRTRRPARPATARQAGPLAARRRRLFWPFLAPALLVYGVFFAGPSLFTVWLSFNKWAGAGPMTFVGLHNYQRLWLDPTFHQAFGNTLWIVFGVGGLTFLLSFGLTMVLRDMRGRKAARAVLFFPNIVSSVVLAILWGFLFQQGGLVDSLLGAAGWHHPPHWLGQGDLFRVIMIGLVWTSTGFYTTILMAAVDQIPAELYEDCELAGANAFQKFRHVTLPLMWDVVGICAVLWTISAVKVFEFIYAFAGATGQMPDTGVWNTALYTYGEAFASGGVPRYGSAAASAVVMVALVGVLVVLIRRVMRRDAVQF</sequence>
<name>A0ABV6VAH8_9ACTN</name>
<reference evidence="1 2" key="1">
    <citation type="submission" date="2024-09" db="EMBL/GenBank/DDBJ databases">
        <authorList>
            <person name="Lee S.D."/>
        </authorList>
    </citation>
    <scope>NUCLEOTIDE SEQUENCE [LARGE SCALE GENOMIC DNA]</scope>
    <source>
        <strain evidence="1 2">N1-1</strain>
    </source>
</reference>
<dbReference type="Gene3D" id="1.10.3720.10">
    <property type="entry name" value="MetI-like"/>
    <property type="match status" value="1"/>
</dbReference>
<dbReference type="SUPFAM" id="SSF161098">
    <property type="entry name" value="MetI-like"/>
    <property type="match status" value="1"/>
</dbReference>
<evidence type="ECO:0000313" key="2">
    <source>
        <dbReference type="Proteomes" id="UP001592582"/>
    </source>
</evidence>
<evidence type="ECO:0000313" key="1">
    <source>
        <dbReference type="EMBL" id="MFC1410731.1"/>
    </source>
</evidence>
<dbReference type="InterPro" id="IPR000515">
    <property type="entry name" value="MetI-like"/>
</dbReference>
<proteinExistence type="predicted"/>
<dbReference type="CDD" id="cd06261">
    <property type="entry name" value="TM_PBP2"/>
    <property type="match status" value="1"/>
</dbReference>
<dbReference type="PANTHER" id="PTHR30193:SF41">
    <property type="entry name" value="DIACETYLCHITOBIOSE UPTAKE SYSTEM PERMEASE PROTEIN NGCF"/>
    <property type="match status" value="1"/>
</dbReference>
<comment type="caution">
    <text evidence="1">The sequence shown here is derived from an EMBL/GenBank/DDBJ whole genome shotgun (WGS) entry which is preliminary data.</text>
</comment>
<accession>A0ABV6VAH8</accession>